<evidence type="ECO:0000256" key="2">
    <source>
        <dbReference type="SAM" id="Phobius"/>
    </source>
</evidence>
<evidence type="ECO:0000313" key="3">
    <source>
        <dbReference type="EMBL" id="GIU46506.1"/>
    </source>
</evidence>
<sequence>MKSIFNTLDILLGHLAAGIMTFLLYLSLGSITVFCLVAIPFEFLEESNSISELDAMELGLFILLAGVIWRFYRRSSQLQWSWWQKLRRFVYAVSSMVLLISFIELVAVWGEVMDKGRLEIEFFNSYEEVGNYVSSLLIILAIYASAPLPKLWSKKSAAEKADEQSVRPSENVSESISSPFVPEAQGQPEVITPSSVSIEVKTIPTTAPVEGKL</sequence>
<feature type="transmembrane region" description="Helical" evidence="2">
    <location>
        <begin position="53"/>
        <end position="69"/>
    </location>
</feature>
<name>A0ABQ4PG48_9GAMM</name>
<dbReference type="EMBL" id="BPFB01000016">
    <property type="protein sequence ID" value="GIU46506.1"/>
    <property type="molecule type" value="Genomic_DNA"/>
</dbReference>
<accession>A0ABQ4PG48</accession>
<gene>
    <name evidence="3" type="ORF">TUM4630_17190</name>
</gene>
<feature type="compositionally biased region" description="Polar residues" evidence="1">
    <location>
        <begin position="166"/>
        <end position="178"/>
    </location>
</feature>
<evidence type="ECO:0000313" key="4">
    <source>
        <dbReference type="Proteomes" id="UP000761574"/>
    </source>
</evidence>
<keyword evidence="2" id="KW-1133">Transmembrane helix</keyword>
<proteinExistence type="predicted"/>
<evidence type="ECO:0000256" key="1">
    <source>
        <dbReference type="SAM" id="MobiDB-lite"/>
    </source>
</evidence>
<comment type="caution">
    <text evidence="3">The sequence shown here is derived from an EMBL/GenBank/DDBJ whole genome shotgun (WGS) entry which is preliminary data.</text>
</comment>
<organism evidence="3 4">
    <name type="scientific">Shewanella algidipiscicola</name>
    <dbReference type="NCBI Taxonomy" id="614070"/>
    <lineage>
        <taxon>Bacteria</taxon>
        <taxon>Pseudomonadati</taxon>
        <taxon>Pseudomonadota</taxon>
        <taxon>Gammaproteobacteria</taxon>
        <taxon>Alteromonadales</taxon>
        <taxon>Shewanellaceae</taxon>
        <taxon>Shewanella</taxon>
    </lineage>
</organism>
<keyword evidence="4" id="KW-1185">Reference proteome</keyword>
<feature type="transmembrane region" description="Helical" evidence="2">
    <location>
        <begin position="129"/>
        <end position="146"/>
    </location>
</feature>
<feature type="transmembrane region" description="Helical" evidence="2">
    <location>
        <begin position="89"/>
        <end position="109"/>
    </location>
</feature>
<dbReference type="RefSeq" id="WP_119978579.1">
    <property type="nucleotide sequence ID" value="NZ_BPFB01000016.1"/>
</dbReference>
<feature type="transmembrane region" description="Helical" evidence="2">
    <location>
        <begin position="12"/>
        <end position="41"/>
    </location>
</feature>
<keyword evidence="2" id="KW-0472">Membrane</keyword>
<dbReference type="Proteomes" id="UP000761574">
    <property type="component" value="Unassembled WGS sequence"/>
</dbReference>
<keyword evidence="2" id="KW-0812">Transmembrane</keyword>
<reference evidence="3 4" key="1">
    <citation type="submission" date="2021-05" db="EMBL/GenBank/DDBJ databases">
        <title>Molecular characterization for Shewanella algae harboring chromosomal blaOXA-55-like strains isolated from clinical and environment sample.</title>
        <authorList>
            <person name="Ohama Y."/>
            <person name="Aoki K."/>
            <person name="Harada S."/>
            <person name="Moriya K."/>
            <person name="Ishii Y."/>
            <person name="Tateda K."/>
        </authorList>
    </citation>
    <scope>NUCLEOTIDE SEQUENCE [LARGE SCALE GENOMIC DNA]</scope>
    <source>
        <strain evidence="3 4">LMG 23746</strain>
    </source>
</reference>
<protein>
    <submittedName>
        <fullName evidence="3">Uncharacterized protein</fullName>
    </submittedName>
</protein>
<feature type="region of interest" description="Disordered" evidence="1">
    <location>
        <begin position="162"/>
        <end position="191"/>
    </location>
</feature>